<gene>
    <name evidence="16" type="ORF">WICANDRAFT_87683</name>
</gene>
<dbReference type="GO" id="GO:0016020">
    <property type="term" value="C:membrane"/>
    <property type="evidence" value="ECO:0007669"/>
    <property type="project" value="UniProtKB-SubCell"/>
</dbReference>
<evidence type="ECO:0000256" key="15">
    <source>
        <dbReference type="SAM" id="Phobius"/>
    </source>
</evidence>
<keyword evidence="9 15" id="KW-0812">Transmembrane</keyword>
<comment type="pathway">
    <text evidence="2">Lipid metabolism; sphingolipid metabolism.</text>
</comment>
<evidence type="ECO:0000313" key="17">
    <source>
        <dbReference type="Proteomes" id="UP000094112"/>
    </source>
</evidence>
<dbReference type="PANTHER" id="PTHR12726">
    <property type="entry name" value="CERAMIDE GLUCOSYLTRANSFERASE"/>
    <property type="match status" value="1"/>
</dbReference>
<proteinExistence type="inferred from homology"/>
<evidence type="ECO:0000256" key="14">
    <source>
        <dbReference type="ARBA" id="ARBA00032575"/>
    </source>
</evidence>
<evidence type="ECO:0000256" key="10">
    <source>
        <dbReference type="ARBA" id="ARBA00022989"/>
    </source>
</evidence>
<dbReference type="Gene3D" id="3.90.550.10">
    <property type="entry name" value="Spore Coat Polysaccharide Biosynthesis Protein SpsA, Chain A"/>
    <property type="match status" value="1"/>
</dbReference>
<dbReference type="PANTHER" id="PTHR12726:SF0">
    <property type="entry name" value="CERAMIDE GLUCOSYLTRANSFERASE"/>
    <property type="match status" value="1"/>
</dbReference>
<evidence type="ECO:0000256" key="11">
    <source>
        <dbReference type="ARBA" id="ARBA00023136"/>
    </source>
</evidence>
<dbReference type="Pfam" id="PF13506">
    <property type="entry name" value="Glyco_transf_21"/>
    <property type="match status" value="1"/>
</dbReference>
<comment type="pathway">
    <text evidence="3">Sphingolipid metabolism.</text>
</comment>
<keyword evidence="7" id="KW-0328">Glycosyltransferase</keyword>
<keyword evidence="17" id="KW-1185">Reference proteome</keyword>
<sequence length="532" mass="60488">MITATKSIIVSFLTKLGYGASIYHDHDTIKSESTVIKTDPEFELSSLQYCLSIIGFIWWCAMIGIAYYGFIEIYLKFNSPKYKPSSIKFDGDEIVDDDSQLEGVTILRPIKGVDTELELCLESSILQKYPSNKFQVLFCVESAQDPAIPIIKNLISKYNHLDVQLLIDESYEENHFGPNPKINNLAKGYKNAKFDIIWVLDSNVYVNPGTLLRSIIALKTSKDNGRPTYDFSTGEGKQIKLVHHVPLAVSINNNNSYSNLGARLDEMFLFTSHAKFYVFFNKASIAPCVNGKSNIYRRSDLDDAVKQVSLGNVPIINNKETIARAASNYVLKPNESLRFFSRYIGEDNMIGIALWENGGRTGMTGDVVIQPIGTGSVGTSTNKIMDYVNRRVRWLRVRKYMVLAATLVEPTTESLVIGLFGSYGLSNLFFQGKYMKLIMLIHELIWCFTDYNQFKMLLKFSNKDLMDTKGTTSPYFLDSNIDEKCKLIKWLPIWILRELLALPIWIMAMCGTQIDWRNRPFKIRSDLCAEEL</sequence>
<dbReference type="GO" id="GO:0006679">
    <property type="term" value="P:glucosylceramide biosynthetic process"/>
    <property type="evidence" value="ECO:0007669"/>
    <property type="project" value="TreeGrafter"/>
</dbReference>
<evidence type="ECO:0000256" key="4">
    <source>
        <dbReference type="ARBA" id="ARBA00006739"/>
    </source>
</evidence>
<dbReference type="GO" id="GO:0008120">
    <property type="term" value="F:ceramide glucosyltransferase activity"/>
    <property type="evidence" value="ECO:0007669"/>
    <property type="project" value="UniProtKB-EC"/>
</dbReference>
<evidence type="ECO:0000313" key="16">
    <source>
        <dbReference type="EMBL" id="ODQ62304.1"/>
    </source>
</evidence>
<accession>A0A1E3PAP9</accession>
<feature type="transmembrane region" description="Helical" evidence="15">
    <location>
        <begin position="46"/>
        <end position="71"/>
    </location>
</feature>
<keyword evidence="8 16" id="KW-0808">Transferase</keyword>
<evidence type="ECO:0000256" key="1">
    <source>
        <dbReference type="ARBA" id="ARBA00004141"/>
    </source>
</evidence>
<evidence type="ECO:0000256" key="2">
    <source>
        <dbReference type="ARBA" id="ARBA00004760"/>
    </source>
</evidence>
<dbReference type="AlphaFoldDB" id="A0A1E3PAP9"/>
<evidence type="ECO:0000256" key="7">
    <source>
        <dbReference type="ARBA" id="ARBA00022676"/>
    </source>
</evidence>
<evidence type="ECO:0000256" key="12">
    <source>
        <dbReference type="ARBA" id="ARBA00031017"/>
    </source>
</evidence>
<dbReference type="RefSeq" id="XP_019041511.1">
    <property type="nucleotide sequence ID" value="XM_019186121.1"/>
</dbReference>
<dbReference type="STRING" id="683960.A0A1E3PAP9"/>
<dbReference type="CDD" id="cd02520">
    <property type="entry name" value="Glucosylceramide_synthase"/>
    <property type="match status" value="1"/>
</dbReference>
<evidence type="ECO:0000256" key="5">
    <source>
        <dbReference type="ARBA" id="ARBA00012699"/>
    </source>
</evidence>
<dbReference type="OrthoDB" id="1483400at2759"/>
<dbReference type="SUPFAM" id="SSF53448">
    <property type="entry name" value="Nucleotide-diphospho-sugar transferases"/>
    <property type="match status" value="1"/>
</dbReference>
<protein>
    <recommendedName>
        <fullName evidence="6">Ceramide glucosyltransferase</fullName>
        <ecNumber evidence="5">2.4.1.80</ecNumber>
    </recommendedName>
    <alternativeName>
        <fullName evidence="13">Glucosylceramide synthase</fullName>
    </alternativeName>
    <alternativeName>
        <fullName evidence="14">UDP-glucose ceramide glucosyltransferase</fullName>
    </alternativeName>
    <alternativeName>
        <fullName evidence="12">UDP-glucose:N-acylsphingosine D-glucosyltransferase</fullName>
    </alternativeName>
</protein>
<comment type="similarity">
    <text evidence="4">Belongs to the glycosyltransferase 2 family.</text>
</comment>
<dbReference type="EMBL" id="KV454208">
    <property type="protein sequence ID" value="ODQ62304.1"/>
    <property type="molecule type" value="Genomic_DNA"/>
</dbReference>
<evidence type="ECO:0000256" key="6">
    <source>
        <dbReference type="ARBA" id="ARBA00019988"/>
    </source>
</evidence>
<evidence type="ECO:0000256" key="8">
    <source>
        <dbReference type="ARBA" id="ARBA00022679"/>
    </source>
</evidence>
<dbReference type="InterPro" id="IPR029044">
    <property type="entry name" value="Nucleotide-diphossugar_trans"/>
</dbReference>
<dbReference type="EC" id="2.4.1.80" evidence="5"/>
<comment type="subcellular location">
    <subcellularLocation>
        <location evidence="1">Membrane</location>
        <topology evidence="1">Multi-pass membrane protein</topology>
    </subcellularLocation>
</comment>
<evidence type="ECO:0000256" key="9">
    <source>
        <dbReference type="ARBA" id="ARBA00022692"/>
    </source>
</evidence>
<dbReference type="GeneID" id="30203367"/>
<dbReference type="UniPathway" id="UPA00222"/>
<dbReference type="InterPro" id="IPR025993">
    <property type="entry name" value="Ceramide_glucosylTrfase"/>
</dbReference>
<keyword evidence="11 15" id="KW-0472">Membrane</keyword>
<reference evidence="16 17" key="1">
    <citation type="journal article" date="2016" name="Proc. Natl. Acad. Sci. U.S.A.">
        <title>Comparative genomics of biotechnologically important yeasts.</title>
        <authorList>
            <person name="Riley R."/>
            <person name="Haridas S."/>
            <person name="Wolfe K.H."/>
            <person name="Lopes M.R."/>
            <person name="Hittinger C.T."/>
            <person name="Goeker M."/>
            <person name="Salamov A.A."/>
            <person name="Wisecaver J.H."/>
            <person name="Long T.M."/>
            <person name="Calvey C.H."/>
            <person name="Aerts A.L."/>
            <person name="Barry K.W."/>
            <person name="Choi C."/>
            <person name="Clum A."/>
            <person name="Coughlan A.Y."/>
            <person name="Deshpande S."/>
            <person name="Douglass A.P."/>
            <person name="Hanson S.J."/>
            <person name="Klenk H.-P."/>
            <person name="LaButti K.M."/>
            <person name="Lapidus A."/>
            <person name="Lindquist E.A."/>
            <person name="Lipzen A.M."/>
            <person name="Meier-Kolthoff J.P."/>
            <person name="Ohm R.A."/>
            <person name="Otillar R.P."/>
            <person name="Pangilinan J.L."/>
            <person name="Peng Y."/>
            <person name="Rokas A."/>
            <person name="Rosa C.A."/>
            <person name="Scheuner C."/>
            <person name="Sibirny A.A."/>
            <person name="Slot J.C."/>
            <person name="Stielow J.B."/>
            <person name="Sun H."/>
            <person name="Kurtzman C.P."/>
            <person name="Blackwell M."/>
            <person name="Grigoriev I.V."/>
            <person name="Jeffries T.W."/>
        </authorList>
    </citation>
    <scope>NUCLEOTIDE SEQUENCE [LARGE SCALE GENOMIC DNA]</scope>
    <source>
        <strain evidence="17">ATCC 58044 / CBS 1984 / NCYC 433 / NRRL Y-366-8</strain>
    </source>
</reference>
<organism evidence="16 17">
    <name type="scientific">Wickerhamomyces anomalus (strain ATCC 58044 / CBS 1984 / NCYC 433 / NRRL Y-366-8)</name>
    <name type="common">Yeast</name>
    <name type="synonym">Hansenula anomala</name>
    <dbReference type="NCBI Taxonomy" id="683960"/>
    <lineage>
        <taxon>Eukaryota</taxon>
        <taxon>Fungi</taxon>
        <taxon>Dikarya</taxon>
        <taxon>Ascomycota</taxon>
        <taxon>Saccharomycotina</taxon>
        <taxon>Saccharomycetes</taxon>
        <taxon>Phaffomycetales</taxon>
        <taxon>Wickerhamomycetaceae</taxon>
        <taxon>Wickerhamomyces</taxon>
    </lineage>
</organism>
<dbReference type="Proteomes" id="UP000094112">
    <property type="component" value="Unassembled WGS sequence"/>
</dbReference>
<keyword evidence="10 15" id="KW-1133">Transmembrane helix</keyword>
<name>A0A1E3PAP9_WICAA</name>
<evidence type="ECO:0000256" key="3">
    <source>
        <dbReference type="ARBA" id="ARBA00004991"/>
    </source>
</evidence>
<evidence type="ECO:0000256" key="13">
    <source>
        <dbReference type="ARBA" id="ARBA00031543"/>
    </source>
</evidence>